<accession>A0A1Y0I3T0</accession>
<dbReference type="GO" id="GO:0006749">
    <property type="term" value="P:glutathione metabolic process"/>
    <property type="evidence" value="ECO:0007669"/>
    <property type="project" value="TreeGrafter"/>
</dbReference>
<organism evidence="3 4">
    <name type="scientific">Oleiphilus messinensis</name>
    <dbReference type="NCBI Taxonomy" id="141451"/>
    <lineage>
        <taxon>Bacteria</taxon>
        <taxon>Pseudomonadati</taxon>
        <taxon>Pseudomonadota</taxon>
        <taxon>Gammaproteobacteria</taxon>
        <taxon>Oceanospirillales</taxon>
        <taxon>Oleiphilaceae</taxon>
        <taxon>Oleiphilus</taxon>
    </lineage>
</organism>
<dbReference type="InterPro" id="IPR043129">
    <property type="entry name" value="ATPase_NBD"/>
</dbReference>
<dbReference type="PANTHER" id="PTHR11365">
    <property type="entry name" value="5-OXOPROLINASE RELATED"/>
    <property type="match status" value="1"/>
</dbReference>
<dbReference type="InterPro" id="IPR008040">
    <property type="entry name" value="Hydant_A_N"/>
</dbReference>
<evidence type="ECO:0000313" key="3">
    <source>
        <dbReference type="EMBL" id="ARU54446.1"/>
    </source>
</evidence>
<dbReference type="EMBL" id="CP021425">
    <property type="protein sequence ID" value="ARU54446.1"/>
    <property type="molecule type" value="Genomic_DNA"/>
</dbReference>
<dbReference type="InterPro" id="IPR002821">
    <property type="entry name" value="Hydantoinase_A"/>
</dbReference>
<evidence type="ECO:0000313" key="4">
    <source>
        <dbReference type="Proteomes" id="UP000196027"/>
    </source>
</evidence>
<dbReference type="Proteomes" id="UP000196027">
    <property type="component" value="Chromosome"/>
</dbReference>
<evidence type="ECO:0000259" key="1">
    <source>
        <dbReference type="Pfam" id="PF01968"/>
    </source>
</evidence>
<name>A0A1Y0I3T0_9GAMM</name>
<dbReference type="Pfam" id="PF05378">
    <property type="entry name" value="Hydant_A_N"/>
    <property type="match status" value="1"/>
</dbReference>
<dbReference type="InterPro" id="IPR045079">
    <property type="entry name" value="Oxoprolinase-like"/>
</dbReference>
<dbReference type="AlphaFoldDB" id="A0A1Y0I3T0"/>
<evidence type="ECO:0000259" key="2">
    <source>
        <dbReference type="Pfam" id="PF05378"/>
    </source>
</evidence>
<sequence>MMQSQSDCNRKTKILGVDTGGTFTDFVLFTGDGVVLHKVLSTPRNPAQAIVQGISELGLDSAIKAGQVLVVHGTTVATNAALEKKGCRTVYIANKGLADVLAIGRQTRAELYNLTPVKEPPVIEPENCLEVDCRVSAKGERLVALDEVKIAALVEQIDALKPDAVAINLLFSFLDEQDEKALEAALTDRYFVSRSSFVLPQYGEYERGMATWLNAWLGPKVEQYLGFLAQALQPARISIMQSSGGTIALEQASQRAVNLLLSGPAGGLSAVAYLSGKLAEPRMMTFDMGGTSTDVALVDEGIRITHEGHLGPYPVAVPMVDMHTIGAGGGSLAWIDAGGMLQVGPESAGADPGPACYGKGGTQATVTDANVVLGRLRPENFLGGSMSLDEEASRLAVQAISERLGVSVLEAAEGIVRLANEHMVKALRSISVQRGYNPKDFVLCSFGGAGGLHVCALADALSMTRAIVPLNSGVLSAFGMVVAPKERRLTRTVNMIIGRDSLAELAHTFSELQDIAEQELFHEGVAQSELTVTCSVALRYQGQTFTLELPADERQYGEMEPAFHEAHKLRYGYQMNRPVEIVNVSVRVFASVMTESLSLTPQPAALRASGGSQAGHTESIKREHMNIGQIYSGPLLIIDSHATLYVDPKWQARCDEMGNVLLEHP</sequence>
<gene>
    <name evidence="3" type="ORF">OLMES_0340</name>
</gene>
<dbReference type="PANTHER" id="PTHR11365:SF23">
    <property type="entry name" value="HYPOTHETICAL 5-OXOPROLINASE (EUROFUNG)-RELATED"/>
    <property type="match status" value="1"/>
</dbReference>
<proteinExistence type="predicted"/>
<feature type="domain" description="Hydantoinase/oxoprolinase N-terminal" evidence="2">
    <location>
        <begin position="15"/>
        <end position="186"/>
    </location>
</feature>
<dbReference type="GO" id="GO:0005829">
    <property type="term" value="C:cytosol"/>
    <property type="evidence" value="ECO:0007669"/>
    <property type="project" value="TreeGrafter"/>
</dbReference>
<feature type="domain" description="Hydantoinase A/oxoprolinase" evidence="1">
    <location>
        <begin position="207"/>
        <end position="483"/>
    </location>
</feature>
<dbReference type="KEGG" id="ome:OLMES_0340"/>
<protein>
    <submittedName>
        <fullName evidence="3">N-methylhydantoinase A</fullName>
    </submittedName>
</protein>
<keyword evidence="4" id="KW-1185">Reference proteome</keyword>
<reference evidence="3 4" key="1">
    <citation type="submission" date="2017-05" db="EMBL/GenBank/DDBJ databases">
        <title>Genomic insights into alkan degradation activity of Oleiphilus messinensis.</title>
        <authorList>
            <person name="Kozyavkin S.A."/>
            <person name="Slesarev A.I."/>
            <person name="Golyshin P.N."/>
            <person name="Korzhenkov A."/>
            <person name="Golyshina O.N."/>
            <person name="Toshchakov S.V."/>
        </authorList>
    </citation>
    <scope>NUCLEOTIDE SEQUENCE [LARGE SCALE GENOMIC DNA]</scope>
    <source>
        <strain evidence="3 4">ME102</strain>
    </source>
</reference>
<dbReference type="GO" id="GO:0017168">
    <property type="term" value="F:5-oxoprolinase (ATP-hydrolyzing) activity"/>
    <property type="evidence" value="ECO:0007669"/>
    <property type="project" value="TreeGrafter"/>
</dbReference>
<dbReference type="SUPFAM" id="SSF53067">
    <property type="entry name" value="Actin-like ATPase domain"/>
    <property type="match status" value="1"/>
</dbReference>
<dbReference type="RefSeq" id="WP_232465246.1">
    <property type="nucleotide sequence ID" value="NZ_CP021425.1"/>
</dbReference>
<dbReference type="Pfam" id="PF01968">
    <property type="entry name" value="Hydantoinase_A"/>
    <property type="match status" value="1"/>
</dbReference>